<proteinExistence type="predicted"/>
<keyword evidence="2" id="KW-1185">Reference proteome</keyword>
<dbReference type="EMBL" id="FMYV01000006">
    <property type="protein sequence ID" value="SDC70129.1"/>
    <property type="molecule type" value="Genomic_DNA"/>
</dbReference>
<sequence>MNLKEILSIMKMGSFIYPIINFFENMEEDDITKSFFRMNLYKWFEKNKDFFKEVDKIISICSDEKTLCKRSHLSIKMLALVRKSALLSNKENKEDVIKIYKELRNNFNNLPDYVRTIVAISMKNLYSKLDTKEINDVRIWSESYKKDKSKLSFLTFAEAKKEINNKNYKKGIELFYKGAMESWDVPHPTAILNGIDFASWYSIEKNFLEFSSLYGELEFLAGYYYDKISIIYDYLYTVFSSYKKLDKIDIHKIASFMINNKKQIQKNEYYKKRIDSVKKFYYDLNKNSYKLKKSDILFFEKCFEEDSIENIFISKVTMNSILKRKASFIKSNTIRKIISSYNISYKTSNPQCINSELIKMNIENNFSHFSSFVSFDNDFFEKILLTYMSLDNKSIDISLIYNLINKNNKKSLIKIFKNNYNSMILFNSIFESIPFFNARKYLIRLSIDEIKIKNKYHDFISFYFKLDEDEKLLLNIFFRNYQRYKRTKFSFNLNKIFKNNSKNKLWKNKIDKISRFFGFDQYFSYTSFWCFEEKDRKGFIEIINKFL</sequence>
<organism evidence="1 2">
    <name type="scientific">Geotoga petraea</name>
    <dbReference type="NCBI Taxonomy" id="28234"/>
    <lineage>
        <taxon>Bacteria</taxon>
        <taxon>Thermotogati</taxon>
        <taxon>Thermotogota</taxon>
        <taxon>Thermotogae</taxon>
        <taxon>Petrotogales</taxon>
        <taxon>Petrotogaceae</taxon>
        <taxon>Geotoga</taxon>
    </lineage>
</organism>
<protein>
    <submittedName>
        <fullName evidence="1">Uncharacterized protein</fullName>
    </submittedName>
</protein>
<accession>A0A1G6NQT9</accession>
<evidence type="ECO:0000313" key="1">
    <source>
        <dbReference type="EMBL" id="SDC70129.1"/>
    </source>
</evidence>
<gene>
    <name evidence="1" type="ORF">SAMN04488588_1626</name>
</gene>
<name>A0A1G6NQT9_9BACT</name>
<dbReference type="AlphaFoldDB" id="A0A1G6NQT9"/>
<dbReference type="STRING" id="28234.SAMN04488588_1626"/>
<dbReference type="Proteomes" id="UP000199322">
    <property type="component" value="Unassembled WGS sequence"/>
</dbReference>
<reference evidence="1 2" key="1">
    <citation type="submission" date="2016-10" db="EMBL/GenBank/DDBJ databases">
        <authorList>
            <person name="de Groot N.N."/>
        </authorList>
    </citation>
    <scope>NUCLEOTIDE SEQUENCE [LARGE SCALE GENOMIC DNA]</scope>
    <source>
        <strain evidence="1 2">WG14</strain>
    </source>
</reference>
<dbReference type="RefSeq" id="WP_091404637.1">
    <property type="nucleotide sequence ID" value="NZ_FMYV01000006.1"/>
</dbReference>
<evidence type="ECO:0000313" key="2">
    <source>
        <dbReference type="Proteomes" id="UP000199322"/>
    </source>
</evidence>